<feature type="region of interest" description="Disordered" evidence="1">
    <location>
        <begin position="624"/>
        <end position="766"/>
    </location>
</feature>
<accession>A0A979F277</accession>
<organism evidence="2 3">
    <name type="scientific">Ictalurus punctatus</name>
    <name type="common">Channel catfish</name>
    <name type="synonym">Silurus punctatus</name>
    <dbReference type="NCBI Taxonomy" id="7998"/>
    <lineage>
        <taxon>Eukaryota</taxon>
        <taxon>Metazoa</taxon>
        <taxon>Chordata</taxon>
        <taxon>Craniata</taxon>
        <taxon>Vertebrata</taxon>
        <taxon>Euteleostomi</taxon>
        <taxon>Actinopterygii</taxon>
        <taxon>Neopterygii</taxon>
        <taxon>Teleostei</taxon>
        <taxon>Ostariophysi</taxon>
        <taxon>Siluriformes</taxon>
        <taxon>Ictaluridae</taxon>
        <taxon>Ictalurus</taxon>
    </lineage>
</organism>
<protein>
    <submittedName>
        <fullName evidence="3">Uncharacterized protein LOC108270745 isoform X1</fullName>
    </submittedName>
</protein>
<feature type="compositionally biased region" description="Polar residues" evidence="1">
    <location>
        <begin position="628"/>
        <end position="641"/>
    </location>
</feature>
<evidence type="ECO:0000256" key="1">
    <source>
        <dbReference type="SAM" id="MobiDB-lite"/>
    </source>
</evidence>
<gene>
    <name evidence="3" type="primary">LOC108270745</name>
</gene>
<dbReference type="AlphaFoldDB" id="A0A979F277"/>
<feature type="compositionally biased region" description="Polar residues" evidence="1">
    <location>
        <begin position="975"/>
        <end position="989"/>
    </location>
</feature>
<evidence type="ECO:0000313" key="3">
    <source>
        <dbReference type="RefSeq" id="XP_047014171.2"/>
    </source>
</evidence>
<dbReference type="KEGG" id="ipu:108270745"/>
<feature type="region of interest" description="Disordered" evidence="1">
    <location>
        <begin position="131"/>
        <end position="164"/>
    </location>
</feature>
<reference evidence="3" key="2">
    <citation type="submission" date="2025-08" db="UniProtKB">
        <authorList>
            <consortium name="RefSeq"/>
        </authorList>
    </citation>
    <scope>IDENTIFICATION</scope>
    <source>
        <tissue evidence="3">Blood</tissue>
    </source>
</reference>
<dbReference type="GeneID" id="108270745"/>
<reference evidence="2" key="1">
    <citation type="journal article" date="2016" name="Nat. Commun.">
        <title>The channel catfish genome sequence provides insights into the evolution of scale formation in teleosts.</title>
        <authorList>
            <person name="Liu Z."/>
            <person name="Liu S."/>
            <person name="Yao J."/>
            <person name="Bao L."/>
            <person name="Zhang J."/>
            <person name="Li Y."/>
            <person name="Jiang C."/>
            <person name="Sun L."/>
            <person name="Wang R."/>
            <person name="Zhang Y."/>
            <person name="Zhou T."/>
            <person name="Zeng Q."/>
            <person name="Fu Q."/>
            <person name="Gao S."/>
            <person name="Li N."/>
            <person name="Koren S."/>
            <person name="Jiang Y."/>
            <person name="Zimin A."/>
            <person name="Xu P."/>
            <person name="Phillippy A.M."/>
            <person name="Geng X."/>
            <person name="Song L."/>
            <person name="Sun F."/>
            <person name="Li C."/>
            <person name="Wang X."/>
            <person name="Chen A."/>
            <person name="Jin Y."/>
            <person name="Yuan Z."/>
            <person name="Yang Y."/>
            <person name="Tan S."/>
            <person name="Peatman E."/>
            <person name="Lu J."/>
            <person name="Qin Z."/>
            <person name="Dunham R."/>
            <person name="Li Z."/>
            <person name="Sonstegard T."/>
            <person name="Feng J."/>
            <person name="Danzmann R.G."/>
            <person name="Schroeder S."/>
            <person name="Scheffler B."/>
            <person name="Duke M.V."/>
            <person name="Ballard L."/>
            <person name="Kucuktas H."/>
            <person name="Kaltenboeck L."/>
            <person name="Liu H."/>
            <person name="Armbruster J."/>
            <person name="Xie Y."/>
            <person name="Kirby M.L."/>
            <person name="Tian Y."/>
            <person name="Flanagan M.E."/>
            <person name="Mu W."/>
            <person name="Waldbieser G.C."/>
        </authorList>
    </citation>
    <scope>NUCLEOTIDE SEQUENCE [LARGE SCALE GENOMIC DNA]</scope>
    <source>
        <strain evidence="2">SDA103</strain>
    </source>
</reference>
<feature type="region of interest" description="Disordered" evidence="1">
    <location>
        <begin position="219"/>
        <end position="247"/>
    </location>
</feature>
<keyword evidence="2" id="KW-1185">Reference proteome</keyword>
<feature type="region of interest" description="Disordered" evidence="1">
    <location>
        <begin position="451"/>
        <end position="475"/>
    </location>
</feature>
<feature type="region of interest" description="Disordered" evidence="1">
    <location>
        <begin position="971"/>
        <end position="1018"/>
    </location>
</feature>
<feature type="region of interest" description="Disordered" evidence="1">
    <location>
        <begin position="804"/>
        <end position="828"/>
    </location>
</feature>
<evidence type="ECO:0000313" key="2">
    <source>
        <dbReference type="Proteomes" id="UP000221080"/>
    </source>
</evidence>
<feature type="compositionally biased region" description="Low complexity" evidence="1">
    <location>
        <begin position="51"/>
        <end position="66"/>
    </location>
</feature>
<dbReference type="Proteomes" id="UP000221080">
    <property type="component" value="Chromosome 10"/>
</dbReference>
<sequence>MRRNHKETLQAAYGKNSMHAMVKQNIRSPVINTTRNTLVYPVKILEGERAGAGPPAKSPGKPKLLPRMPRMDPIGLTPSRTLMRKEKVRETSGNPQAHGENSMCTTAKQNIRSPVINTTRKKSIDPIKTIEVFGPAGDGPPAKSPGKPKLLPRMPRMDPIGLPPSRALMRREKVRETSGNPQAHGENSMCATAKQNINSPVINTTRKKSIETIEVFGQAGDGPAAKSPGKPQHLPRTPRMDPIGLPPSRALMRRDKLSKTSGNPQVLTGTTEVKSKSLEATIEVEPQLRTTITDAVLDCITSTLFKNQLTQRIVGEIDDILAKAVSQVHEQQHAVRFGTAGGKINNISREQQSSNNVFMLGVSDSVASVIGYALIEVREDMKKTFRSQSYKFQTASPTACDSVTEIVDSVFEGMLDSLIPQLKPDVCTERDPSMIASLHSHEFDTVSDSILPSTDSDFNQSPVHEPRGSADESRVTAQDIETFDIVKERADSPRRSTKVPFSTVFDQSSGPEVKAKDEVEGILAASGSMSHLDGPLTSRVKSDSDLDTSVLELTATSATENVDHMSRSDEVAEEGLVAKSDVELEQIMAATSATENVDHMSRFDEVAEEGLVAKSDVELEQIMAAPSEENTPSDITSQSLQLIGHQECASPVPSPPSGDKPASPRGSARRSVRPMKASSLPNIFSDKEDGIFEQSHQKLESDGKRRLSLTGMEMGSSGSRSGPDEPLTSRVKSDSDLDTSVLELTATSATENVDHMSSSDEVAEEGLVAKSDVELEQIMAAPSVENTPSDITSQSLQLIGHQECASPIPSSPSGDKPASQRGSARRRACPIKPSSLANIFSDKEDGIFDQSHQKVESDGKCRLSLTGMEMGSSDSRSGLDEPLTSRVKSAFDLDTSVLELTATSAIENVDHMSRSDEVAEEGLAAKSDVELEQIMAATSATESVDHMSRFDEVAEEGLVAKSDVELEQIMAAPSEENTPSDITSQNLQLIGQKECASPVPSPPSGDKPVSPRGSARRRARPFWQRYSLIRKMTSLTKR</sequence>
<name>A0A979F277_ICTPU</name>
<feature type="compositionally biased region" description="Basic and acidic residues" evidence="1">
    <location>
        <begin position="464"/>
        <end position="474"/>
    </location>
</feature>
<feature type="compositionally biased region" description="Polar residues" evidence="1">
    <location>
        <begin position="451"/>
        <end position="462"/>
    </location>
</feature>
<feature type="compositionally biased region" description="Low complexity" evidence="1">
    <location>
        <begin position="711"/>
        <end position="721"/>
    </location>
</feature>
<feature type="compositionally biased region" description="Basic and acidic residues" evidence="1">
    <location>
        <begin position="685"/>
        <end position="705"/>
    </location>
</feature>
<feature type="region of interest" description="Disordered" evidence="1">
    <location>
        <begin position="49"/>
        <end position="77"/>
    </location>
</feature>
<dbReference type="RefSeq" id="XP_047014171.2">
    <property type="nucleotide sequence ID" value="XM_047158215.2"/>
</dbReference>
<proteinExistence type="predicted"/>